<feature type="domain" description="GFO/IDH/MocA-like oxidoreductase" evidence="3">
    <location>
        <begin position="132"/>
        <end position="281"/>
    </location>
</feature>
<dbReference type="InterPro" id="IPR000683">
    <property type="entry name" value="Gfo/Idh/MocA-like_OxRdtase_N"/>
</dbReference>
<dbReference type="GO" id="GO:0016491">
    <property type="term" value="F:oxidoreductase activity"/>
    <property type="evidence" value="ECO:0007669"/>
    <property type="project" value="UniProtKB-KW"/>
</dbReference>
<evidence type="ECO:0000256" key="1">
    <source>
        <dbReference type="ARBA" id="ARBA00023002"/>
    </source>
</evidence>
<feature type="domain" description="Gfo/Idh/MocA-like oxidoreductase N-terminal" evidence="2">
    <location>
        <begin position="4"/>
        <end position="123"/>
    </location>
</feature>
<reference evidence="4 5" key="1">
    <citation type="submission" date="2016-06" db="EMBL/GenBank/DDBJ databases">
        <title>Domibacillus iocasae genome sequencing.</title>
        <authorList>
            <person name="Verma A."/>
            <person name="Pal Y."/>
            <person name="Ojha A.K."/>
            <person name="Krishnamurthi S."/>
        </authorList>
    </citation>
    <scope>NUCLEOTIDE SEQUENCE [LARGE SCALE GENOMIC DNA]</scope>
    <source>
        <strain evidence="4 5">DSM 29979</strain>
    </source>
</reference>
<comment type="caution">
    <text evidence="4">The sequence shown here is derived from an EMBL/GenBank/DDBJ whole genome shotgun (WGS) entry which is preliminary data.</text>
</comment>
<name>A0A1E7DUB7_9BACI</name>
<sequence length="392" mass="43863">MKRIKVGVIGTGFIGPTHIEAVRRLGFVDVVAIAAHGQKSAEQKAAELGIPKAFGDYRDMLKDDEVDVVHNCTPNQLHFSINKEIILAGKHVLSEKPLAMSSAESAELLALARKHNVVHGVNFNYRQFPIVKQLASMIQKEELGKINLVHGSYLQDWMLYETDFNWRLAPEVGGKSRAVADIGSHWCDTVQYVTGKKIVEVFADLATVIPVRKKPSSAPETFGGQASKEVEYEDVPINTEDYASVLIRFEDGSRGVFTVSQVSAGRKNRLSFEVNGSRHSAQWNQEEPEKLWIGHRDKPNELMLADPALFTSEAKSAIHHPGGHNEGWPDALKNMMINFYSFIRDGKDPHHDETQFATFEDGHISMCITDAILKSHEQQKWIKVESLREVSL</sequence>
<dbReference type="STRING" id="1714016.BA724_01030"/>
<dbReference type="SUPFAM" id="SSF51735">
    <property type="entry name" value="NAD(P)-binding Rossmann-fold domains"/>
    <property type="match status" value="1"/>
</dbReference>
<protein>
    <submittedName>
        <fullName evidence="4">Dehydrogenase</fullName>
    </submittedName>
</protein>
<dbReference type="InterPro" id="IPR050463">
    <property type="entry name" value="Gfo/Idh/MocA_oxidrdct_glycsds"/>
</dbReference>
<organism evidence="4 5">
    <name type="scientific">Domibacillus iocasae</name>
    <dbReference type="NCBI Taxonomy" id="1714016"/>
    <lineage>
        <taxon>Bacteria</taxon>
        <taxon>Bacillati</taxon>
        <taxon>Bacillota</taxon>
        <taxon>Bacilli</taxon>
        <taxon>Bacillales</taxon>
        <taxon>Bacillaceae</taxon>
        <taxon>Domibacillus</taxon>
    </lineage>
</organism>
<dbReference type="PANTHER" id="PTHR43818:SF11">
    <property type="entry name" value="BCDNA.GH03377"/>
    <property type="match status" value="1"/>
</dbReference>
<dbReference type="OrthoDB" id="9815825at2"/>
<evidence type="ECO:0000259" key="3">
    <source>
        <dbReference type="Pfam" id="PF22725"/>
    </source>
</evidence>
<dbReference type="Gene3D" id="3.40.50.720">
    <property type="entry name" value="NAD(P)-binding Rossmann-like Domain"/>
    <property type="match status" value="1"/>
</dbReference>
<evidence type="ECO:0000259" key="2">
    <source>
        <dbReference type="Pfam" id="PF01408"/>
    </source>
</evidence>
<dbReference type="PANTHER" id="PTHR43818">
    <property type="entry name" value="BCDNA.GH03377"/>
    <property type="match status" value="1"/>
</dbReference>
<keyword evidence="5" id="KW-1185">Reference proteome</keyword>
<dbReference type="Pfam" id="PF22725">
    <property type="entry name" value="GFO_IDH_MocA_C3"/>
    <property type="match status" value="1"/>
</dbReference>
<dbReference type="InterPro" id="IPR036291">
    <property type="entry name" value="NAD(P)-bd_dom_sf"/>
</dbReference>
<dbReference type="Gene3D" id="3.30.360.10">
    <property type="entry name" value="Dihydrodipicolinate Reductase, domain 2"/>
    <property type="match status" value="1"/>
</dbReference>
<dbReference type="Pfam" id="PF01408">
    <property type="entry name" value="GFO_IDH_MocA"/>
    <property type="match status" value="1"/>
</dbReference>
<proteinExistence type="predicted"/>
<dbReference type="Proteomes" id="UP000095658">
    <property type="component" value="Unassembled WGS sequence"/>
</dbReference>
<dbReference type="AlphaFoldDB" id="A0A1E7DUB7"/>
<evidence type="ECO:0000313" key="5">
    <source>
        <dbReference type="Proteomes" id="UP000095658"/>
    </source>
</evidence>
<dbReference type="RefSeq" id="WP_069936835.1">
    <property type="nucleotide sequence ID" value="NZ_MAMP01000001.1"/>
</dbReference>
<evidence type="ECO:0000313" key="4">
    <source>
        <dbReference type="EMBL" id="OES46672.1"/>
    </source>
</evidence>
<dbReference type="SUPFAM" id="SSF55347">
    <property type="entry name" value="Glyceraldehyde-3-phosphate dehydrogenase-like, C-terminal domain"/>
    <property type="match status" value="1"/>
</dbReference>
<gene>
    <name evidence="4" type="ORF">BA724_01030</name>
</gene>
<dbReference type="InterPro" id="IPR055170">
    <property type="entry name" value="GFO_IDH_MocA-like_dom"/>
</dbReference>
<accession>A0A1E7DUB7</accession>
<dbReference type="EMBL" id="MAMP01000001">
    <property type="protein sequence ID" value="OES46672.1"/>
    <property type="molecule type" value="Genomic_DNA"/>
</dbReference>
<keyword evidence="1" id="KW-0560">Oxidoreductase</keyword>
<dbReference type="GO" id="GO:0000166">
    <property type="term" value="F:nucleotide binding"/>
    <property type="evidence" value="ECO:0007669"/>
    <property type="project" value="InterPro"/>
</dbReference>